<dbReference type="RefSeq" id="WP_193539089.1">
    <property type="nucleotide sequence ID" value="NZ_JADCKF010000016.1"/>
</dbReference>
<keyword evidence="3" id="KW-1185">Reference proteome</keyword>
<keyword evidence="1" id="KW-0732">Signal</keyword>
<dbReference type="Proteomes" id="UP000806211">
    <property type="component" value="Unassembled WGS sequence"/>
</dbReference>
<comment type="caution">
    <text evidence="2">The sequence shown here is derived from an EMBL/GenBank/DDBJ whole genome shotgun (WGS) entry which is preliminary data.</text>
</comment>
<sequence length="88" mass="9498">MKCIILKRKILAAAGCLAVAVAMFVTVNHPAVVGVAASERELPIYCVERDQKMLSISFDAAWGDGKERRLEHKGVPGAALFTQKSRTG</sequence>
<evidence type="ECO:0008006" key="4">
    <source>
        <dbReference type="Google" id="ProtNLM"/>
    </source>
</evidence>
<gene>
    <name evidence="2" type="ORF">INF37_14415</name>
</gene>
<protein>
    <recommendedName>
        <fullName evidence="4">Tat pathway signal sequence domain protein</fullName>
    </recommendedName>
</protein>
<feature type="signal peptide" evidence="1">
    <location>
        <begin position="1"/>
        <end position="31"/>
    </location>
</feature>
<proteinExistence type="predicted"/>
<accession>A0ABR9REQ1</accession>
<name>A0ABR9REQ1_9FIRM</name>
<dbReference type="EMBL" id="JADCKF010000016">
    <property type="protein sequence ID" value="MBE5057171.1"/>
    <property type="molecule type" value="Genomic_DNA"/>
</dbReference>
<feature type="chain" id="PRO_5046856854" description="Tat pathway signal sequence domain protein" evidence="1">
    <location>
        <begin position="32"/>
        <end position="88"/>
    </location>
</feature>
<evidence type="ECO:0000256" key="1">
    <source>
        <dbReference type="SAM" id="SignalP"/>
    </source>
</evidence>
<evidence type="ECO:0000313" key="3">
    <source>
        <dbReference type="Proteomes" id="UP000806211"/>
    </source>
</evidence>
<evidence type="ECO:0000313" key="2">
    <source>
        <dbReference type="EMBL" id="MBE5057171.1"/>
    </source>
</evidence>
<reference evidence="2 3" key="1">
    <citation type="submission" date="2020-10" db="EMBL/GenBank/DDBJ databases">
        <title>ChiBAC.</title>
        <authorList>
            <person name="Zenner C."/>
            <person name="Hitch T.C.A."/>
            <person name="Clavel T."/>
        </authorList>
    </citation>
    <scope>NUCLEOTIDE SEQUENCE [LARGE SCALE GENOMIC DNA]</scope>
    <source>
        <strain evidence="2 3">DSM 107456</strain>
    </source>
</reference>
<organism evidence="2 3">
    <name type="scientific">Pseudoflavonifractor gallinarum</name>
    <dbReference type="NCBI Taxonomy" id="2779352"/>
    <lineage>
        <taxon>Bacteria</taxon>
        <taxon>Bacillati</taxon>
        <taxon>Bacillota</taxon>
        <taxon>Clostridia</taxon>
        <taxon>Eubacteriales</taxon>
        <taxon>Oscillospiraceae</taxon>
        <taxon>Pseudoflavonifractor</taxon>
    </lineage>
</organism>